<dbReference type="GO" id="GO:0005737">
    <property type="term" value="C:cytoplasm"/>
    <property type="evidence" value="ECO:0007669"/>
    <property type="project" value="UniProtKB-SubCell"/>
</dbReference>
<name>A0A2G8KHX9_STIJA</name>
<dbReference type="PANTHER" id="PTHR45418:SF1">
    <property type="entry name" value="CANCER_TESTIS ANTIGEN 55"/>
    <property type="match status" value="1"/>
</dbReference>
<dbReference type="AlphaFoldDB" id="A0A2G8KHX9"/>
<comment type="caution">
    <text evidence="4">The sequence shown here is derived from an EMBL/GenBank/DDBJ whole genome shotgun (WGS) entry which is preliminary data.</text>
</comment>
<feature type="domain" description="DNA2/NAM7 helicase-like C-terminal" evidence="3">
    <location>
        <begin position="56"/>
        <end position="133"/>
    </location>
</feature>
<dbReference type="InterPro" id="IPR047187">
    <property type="entry name" value="SF1_C_Upf1"/>
</dbReference>
<keyword evidence="2" id="KW-0963">Cytoplasm</keyword>
<dbReference type="SUPFAM" id="SSF52540">
    <property type="entry name" value="P-loop containing nucleoside triphosphate hydrolases"/>
    <property type="match status" value="1"/>
</dbReference>
<dbReference type="EMBL" id="MRZV01000572">
    <property type="protein sequence ID" value="PIK47598.1"/>
    <property type="molecule type" value="Genomic_DNA"/>
</dbReference>
<dbReference type="OrthoDB" id="6513042at2759"/>
<dbReference type="Gene3D" id="3.40.50.300">
    <property type="entry name" value="P-loop containing nucleotide triphosphate hydrolases"/>
    <property type="match status" value="2"/>
</dbReference>
<keyword evidence="5" id="KW-1185">Reference proteome</keyword>
<sequence length="229" mass="26392">MFYEGELKVFADEMIRESLSGIDQLPKKGFPVIFHGIEGKDEREESSPSFFNAAEVQKIKKVLARRNLTDIKVGSVEEFQGQERLVIIISTVRSTNKDFLKMDQDYKLGFLQNPKRFNVAITRAKALLICIGNPYMLRKDEHWKQFLDYCRENGGYTGCPYSPEEEEQEIEALSSKMVGLNIVTEMMTVLTTHLSNYLQKRMPQLFLTLRGEENLKCDWMTGALKTESI</sequence>
<evidence type="ECO:0000256" key="1">
    <source>
        <dbReference type="ARBA" id="ARBA00004496"/>
    </source>
</evidence>
<dbReference type="Pfam" id="PF13087">
    <property type="entry name" value="AAA_12"/>
    <property type="match status" value="1"/>
</dbReference>
<dbReference type="STRING" id="307972.A0A2G8KHX9"/>
<dbReference type="PANTHER" id="PTHR45418">
    <property type="entry name" value="CANCER/TESTIS ANTIGEN 55"/>
    <property type="match status" value="1"/>
</dbReference>
<accession>A0A2G8KHX9</accession>
<gene>
    <name evidence="4" type="ORF">BSL78_15552</name>
</gene>
<dbReference type="InterPro" id="IPR027417">
    <property type="entry name" value="P-loop_NTPase"/>
</dbReference>
<proteinExistence type="predicted"/>
<dbReference type="Proteomes" id="UP000230750">
    <property type="component" value="Unassembled WGS sequence"/>
</dbReference>
<dbReference type="InterPro" id="IPR041679">
    <property type="entry name" value="DNA2/NAM7-like_C"/>
</dbReference>
<evidence type="ECO:0000259" key="3">
    <source>
        <dbReference type="Pfam" id="PF13087"/>
    </source>
</evidence>
<dbReference type="CDD" id="cd18808">
    <property type="entry name" value="SF1_C_Upf1"/>
    <property type="match status" value="1"/>
</dbReference>
<comment type="subcellular location">
    <subcellularLocation>
        <location evidence="1">Cytoplasm</location>
    </subcellularLocation>
</comment>
<evidence type="ECO:0000313" key="4">
    <source>
        <dbReference type="EMBL" id="PIK47598.1"/>
    </source>
</evidence>
<evidence type="ECO:0000256" key="2">
    <source>
        <dbReference type="ARBA" id="ARBA00022490"/>
    </source>
</evidence>
<organism evidence="4 5">
    <name type="scientific">Stichopus japonicus</name>
    <name type="common">Sea cucumber</name>
    <dbReference type="NCBI Taxonomy" id="307972"/>
    <lineage>
        <taxon>Eukaryota</taxon>
        <taxon>Metazoa</taxon>
        <taxon>Echinodermata</taxon>
        <taxon>Eleutherozoa</taxon>
        <taxon>Echinozoa</taxon>
        <taxon>Holothuroidea</taxon>
        <taxon>Aspidochirotacea</taxon>
        <taxon>Aspidochirotida</taxon>
        <taxon>Stichopodidae</taxon>
        <taxon>Apostichopus</taxon>
    </lineage>
</organism>
<reference evidence="4 5" key="1">
    <citation type="journal article" date="2017" name="PLoS Biol.">
        <title>The sea cucumber genome provides insights into morphological evolution and visceral regeneration.</title>
        <authorList>
            <person name="Zhang X."/>
            <person name="Sun L."/>
            <person name="Yuan J."/>
            <person name="Sun Y."/>
            <person name="Gao Y."/>
            <person name="Zhang L."/>
            <person name="Li S."/>
            <person name="Dai H."/>
            <person name="Hamel J.F."/>
            <person name="Liu C."/>
            <person name="Yu Y."/>
            <person name="Liu S."/>
            <person name="Lin W."/>
            <person name="Guo K."/>
            <person name="Jin S."/>
            <person name="Xu P."/>
            <person name="Storey K.B."/>
            <person name="Huan P."/>
            <person name="Zhang T."/>
            <person name="Zhou Y."/>
            <person name="Zhang J."/>
            <person name="Lin C."/>
            <person name="Li X."/>
            <person name="Xing L."/>
            <person name="Huo D."/>
            <person name="Sun M."/>
            <person name="Wang L."/>
            <person name="Mercier A."/>
            <person name="Li F."/>
            <person name="Yang H."/>
            <person name="Xiang J."/>
        </authorList>
    </citation>
    <scope>NUCLEOTIDE SEQUENCE [LARGE SCALE GENOMIC DNA]</scope>
    <source>
        <strain evidence="4">Shaxun</strain>
        <tissue evidence="4">Muscle</tissue>
    </source>
</reference>
<protein>
    <recommendedName>
        <fullName evidence="3">DNA2/NAM7 helicase-like C-terminal domain-containing protein</fullName>
    </recommendedName>
</protein>
<evidence type="ECO:0000313" key="5">
    <source>
        <dbReference type="Proteomes" id="UP000230750"/>
    </source>
</evidence>